<evidence type="ECO:0000313" key="3">
    <source>
        <dbReference type="Proteomes" id="UP000235672"/>
    </source>
</evidence>
<dbReference type="InterPro" id="IPR036047">
    <property type="entry name" value="F-box-like_dom_sf"/>
</dbReference>
<dbReference type="InterPro" id="IPR001810">
    <property type="entry name" value="F-box_dom"/>
</dbReference>
<feature type="domain" description="F-box" evidence="1">
    <location>
        <begin position="4"/>
        <end position="54"/>
    </location>
</feature>
<dbReference type="STRING" id="1745343.A0A2J6QK08"/>
<dbReference type="EMBL" id="KZ613467">
    <property type="protein sequence ID" value="PMD26593.1"/>
    <property type="molecule type" value="Genomic_DNA"/>
</dbReference>
<organism evidence="2 3">
    <name type="scientific">Hyaloscypha hepaticicola</name>
    <dbReference type="NCBI Taxonomy" id="2082293"/>
    <lineage>
        <taxon>Eukaryota</taxon>
        <taxon>Fungi</taxon>
        <taxon>Dikarya</taxon>
        <taxon>Ascomycota</taxon>
        <taxon>Pezizomycotina</taxon>
        <taxon>Leotiomycetes</taxon>
        <taxon>Helotiales</taxon>
        <taxon>Hyaloscyphaceae</taxon>
        <taxon>Hyaloscypha</taxon>
    </lineage>
</organism>
<protein>
    <recommendedName>
        <fullName evidence="1">F-box domain-containing protein</fullName>
    </recommendedName>
</protein>
<evidence type="ECO:0000259" key="1">
    <source>
        <dbReference type="PROSITE" id="PS50181"/>
    </source>
</evidence>
<accession>A0A2J6QK08</accession>
<dbReference type="Pfam" id="PF00646">
    <property type="entry name" value="F-box"/>
    <property type="match status" value="1"/>
</dbReference>
<dbReference type="Proteomes" id="UP000235672">
    <property type="component" value="Unassembled WGS sequence"/>
</dbReference>
<keyword evidence="3" id="KW-1185">Reference proteome</keyword>
<sequence length="333" mass="38905">MARRLNLSTMPFEILEFVCSFLPQQDLLNVILVSSEFKDVATRYLYMEPEFASTYRFAQFTFTVVNHRRLALYVQVFDISKFFNAREENGELAIMAGWREFKYRHHEMYTVHRPFTYRQPTYKSLEEQKAMGLPFSAQHRTHPAPSPLLSSFHQCRDVPIGAILHVLHACKRIKRLNISRLQLASDYIIRSAAVQRPALKHIKNPDPFICVPEQSKATTTFVSDAPKSWRFTHQDLIPVYADDIIKLICRLPELEILTARHSKWLNLRRVRTLLKDAQREGTDRKGRLVKGLLSVDLRHSGMWRGLAWSIKGRREIVEKLANEMEETHEQTIS</sequence>
<reference evidence="2 3" key="1">
    <citation type="submission" date="2016-05" db="EMBL/GenBank/DDBJ databases">
        <title>A degradative enzymes factory behind the ericoid mycorrhizal symbiosis.</title>
        <authorList>
            <consortium name="DOE Joint Genome Institute"/>
            <person name="Martino E."/>
            <person name="Morin E."/>
            <person name="Grelet G."/>
            <person name="Kuo A."/>
            <person name="Kohler A."/>
            <person name="Daghino S."/>
            <person name="Barry K."/>
            <person name="Choi C."/>
            <person name="Cichocki N."/>
            <person name="Clum A."/>
            <person name="Copeland A."/>
            <person name="Hainaut M."/>
            <person name="Haridas S."/>
            <person name="Labutti K."/>
            <person name="Lindquist E."/>
            <person name="Lipzen A."/>
            <person name="Khouja H.-R."/>
            <person name="Murat C."/>
            <person name="Ohm R."/>
            <person name="Olson A."/>
            <person name="Spatafora J."/>
            <person name="Veneault-Fourrey C."/>
            <person name="Henrissat B."/>
            <person name="Grigoriev I."/>
            <person name="Martin F."/>
            <person name="Perotto S."/>
        </authorList>
    </citation>
    <scope>NUCLEOTIDE SEQUENCE [LARGE SCALE GENOMIC DNA]</scope>
    <source>
        <strain evidence="2 3">UAMH 7357</strain>
    </source>
</reference>
<dbReference type="AlphaFoldDB" id="A0A2J6QK08"/>
<dbReference type="OrthoDB" id="5351126at2759"/>
<gene>
    <name evidence="2" type="ORF">NA56DRAFT_654404</name>
</gene>
<dbReference type="PROSITE" id="PS50181">
    <property type="entry name" value="FBOX"/>
    <property type="match status" value="1"/>
</dbReference>
<name>A0A2J6QK08_9HELO</name>
<evidence type="ECO:0000313" key="2">
    <source>
        <dbReference type="EMBL" id="PMD26593.1"/>
    </source>
</evidence>
<proteinExistence type="predicted"/>
<dbReference type="SUPFAM" id="SSF81383">
    <property type="entry name" value="F-box domain"/>
    <property type="match status" value="1"/>
</dbReference>